<name>A0ACC0DB50_9PEZI</name>
<reference evidence="1 2" key="1">
    <citation type="journal article" date="2022" name="New Phytol.">
        <title>Ecological generalism drives hyperdiversity of secondary metabolite gene clusters in xylarialean endophytes.</title>
        <authorList>
            <person name="Franco M.E.E."/>
            <person name="Wisecaver J.H."/>
            <person name="Arnold A.E."/>
            <person name="Ju Y.M."/>
            <person name="Slot J.C."/>
            <person name="Ahrendt S."/>
            <person name="Moore L.P."/>
            <person name="Eastman K.E."/>
            <person name="Scott K."/>
            <person name="Konkel Z."/>
            <person name="Mondo S.J."/>
            <person name="Kuo A."/>
            <person name="Hayes R.D."/>
            <person name="Haridas S."/>
            <person name="Andreopoulos B."/>
            <person name="Riley R."/>
            <person name="LaButti K."/>
            <person name="Pangilinan J."/>
            <person name="Lipzen A."/>
            <person name="Amirebrahimi M."/>
            <person name="Yan J."/>
            <person name="Adam C."/>
            <person name="Keymanesh K."/>
            <person name="Ng V."/>
            <person name="Louie K."/>
            <person name="Northen T."/>
            <person name="Drula E."/>
            <person name="Henrissat B."/>
            <person name="Hsieh H.M."/>
            <person name="Youens-Clark K."/>
            <person name="Lutzoni F."/>
            <person name="Miadlikowska J."/>
            <person name="Eastwood D.C."/>
            <person name="Hamelin R.C."/>
            <person name="Grigoriev I.V."/>
            <person name="U'Ren J.M."/>
        </authorList>
    </citation>
    <scope>NUCLEOTIDE SEQUENCE [LARGE SCALE GENOMIC DNA]</scope>
    <source>
        <strain evidence="1 2">ER1909</strain>
    </source>
</reference>
<dbReference type="EMBL" id="MU394293">
    <property type="protein sequence ID" value="KAI6089834.1"/>
    <property type="molecule type" value="Genomic_DNA"/>
</dbReference>
<gene>
    <name evidence="1" type="ORF">F4821DRAFT_230027</name>
</gene>
<sequence>MPRPRAGFPKHRGRIPRKRSRRDEDDDDVSEQEVKSSNKANKKAKTNDSDEGQDSFWELGNKRRATISGYHGQTLINIREYYMNAHTDQLMPGKKGISLTPEQYIKLVETIPSINAELRDKGFDVPDVSVAPVPKSKPKSNPDKVKNEEEDEDEAEGNDQDEEEDELAPVSPAKSNKAKKAKAQPKKEKKANIEATSDEEGES</sequence>
<evidence type="ECO:0000313" key="1">
    <source>
        <dbReference type="EMBL" id="KAI6089834.1"/>
    </source>
</evidence>
<comment type="caution">
    <text evidence="1">The sequence shown here is derived from an EMBL/GenBank/DDBJ whole genome shotgun (WGS) entry which is preliminary data.</text>
</comment>
<evidence type="ECO:0000313" key="2">
    <source>
        <dbReference type="Proteomes" id="UP001497680"/>
    </source>
</evidence>
<keyword evidence="2" id="KW-1185">Reference proteome</keyword>
<organism evidence="1 2">
    <name type="scientific">Hypoxylon rubiginosum</name>
    <dbReference type="NCBI Taxonomy" id="110542"/>
    <lineage>
        <taxon>Eukaryota</taxon>
        <taxon>Fungi</taxon>
        <taxon>Dikarya</taxon>
        <taxon>Ascomycota</taxon>
        <taxon>Pezizomycotina</taxon>
        <taxon>Sordariomycetes</taxon>
        <taxon>Xylariomycetidae</taxon>
        <taxon>Xylariales</taxon>
        <taxon>Hypoxylaceae</taxon>
        <taxon>Hypoxylon</taxon>
    </lineage>
</organism>
<protein>
    <submittedName>
        <fullName evidence="1">Transcriptional Coactivator p15-domain-containing protein</fullName>
    </submittedName>
</protein>
<feature type="non-terminal residue" evidence="1">
    <location>
        <position position="203"/>
    </location>
</feature>
<dbReference type="Proteomes" id="UP001497680">
    <property type="component" value="Unassembled WGS sequence"/>
</dbReference>
<proteinExistence type="predicted"/>
<accession>A0ACC0DB50</accession>